<dbReference type="InterPro" id="IPR000873">
    <property type="entry name" value="AMP-dep_synth/lig_dom"/>
</dbReference>
<dbReference type="InterPro" id="IPR045851">
    <property type="entry name" value="AMP-bd_C_sf"/>
</dbReference>
<dbReference type="EMBL" id="JBHUIY010000049">
    <property type="protein sequence ID" value="MFD2235487.1"/>
    <property type="molecule type" value="Genomic_DNA"/>
</dbReference>
<dbReference type="PROSITE" id="PS00455">
    <property type="entry name" value="AMP_BINDING"/>
    <property type="match status" value="1"/>
</dbReference>
<evidence type="ECO:0000313" key="3">
    <source>
        <dbReference type="EMBL" id="MFD2235487.1"/>
    </source>
</evidence>
<dbReference type="InterPro" id="IPR042099">
    <property type="entry name" value="ANL_N_sf"/>
</dbReference>
<keyword evidence="4" id="KW-1185">Reference proteome</keyword>
<dbReference type="Gene3D" id="3.30.300.30">
    <property type="match status" value="1"/>
</dbReference>
<gene>
    <name evidence="3" type="ORF">ACFSNB_16915</name>
</gene>
<dbReference type="Gene3D" id="3.40.50.12780">
    <property type="entry name" value="N-terminal domain of ligase-like"/>
    <property type="match status" value="1"/>
</dbReference>
<name>A0ABW5CHN7_9PROT</name>
<accession>A0ABW5CHN7</accession>
<dbReference type="SUPFAM" id="SSF56801">
    <property type="entry name" value="Acetyl-CoA synthetase-like"/>
    <property type="match status" value="1"/>
</dbReference>
<evidence type="ECO:0000313" key="4">
    <source>
        <dbReference type="Proteomes" id="UP001597296"/>
    </source>
</evidence>
<dbReference type="Pfam" id="PF00501">
    <property type="entry name" value="AMP-binding"/>
    <property type="match status" value="1"/>
</dbReference>
<proteinExistence type="predicted"/>
<dbReference type="InterPro" id="IPR025110">
    <property type="entry name" value="AMP-bd_C"/>
</dbReference>
<comment type="caution">
    <text evidence="3">The sequence shown here is derived from an EMBL/GenBank/DDBJ whole genome shotgun (WGS) entry which is preliminary data.</text>
</comment>
<dbReference type="InterPro" id="IPR020845">
    <property type="entry name" value="AMP-binding_CS"/>
</dbReference>
<dbReference type="RefSeq" id="WP_377318715.1">
    <property type="nucleotide sequence ID" value="NZ_JBHUIY010000049.1"/>
</dbReference>
<organism evidence="3 4">
    <name type="scientific">Phaeospirillum tilakii</name>
    <dbReference type="NCBI Taxonomy" id="741673"/>
    <lineage>
        <taxon>Bacteria</taxon>
        <taxon>Pseudomonadati</taxon>
        <taxon>Pseudomonadota</taxon>
        <taxon>Alphaproteobacteria</taxon>
        <taxon>Rhodospirillales</taxon>
        <taxon>Rhodospirillaceae</taxon>
        <taxon>Phaeospirillum</taxon>
    </lineage>
</organism>
<dbReference type="Proteomes" id="UP001597296">
    <property type="component" value="Unassembled WGS sequence"/>
</dbReference>
<feature type="domain" description="AMP-binding enzyme C-terminal" evidence="2">
    <location>
        <begin position="402"/>
        <end position="475"/>
    </location>
</feature>
<protein>
    <submittedName>
        <fullName evidence="3">Class I adenylate-forming enzyme family protein</fullName>
    </submittedName>
</protein>
<evidence type="ECO:0000259" key="1">
    <source>
        <dbReference type="Pfam" id="PF00501"/>
    </source>
</evidence>
<reference evidence="4" key="1">
    <citation type="journal article" date="2019" name="Int. J. Syst. Evol. Microbiol.">
        <title>The Global Catalogue of Microorganisms (GCM) 10K type strain sequencing project: providing services to taxonomists for standard genome sequencing and annotation.</title>
        <authorList>
            <consortium name="The Broad Institute Genomics Platform"/>
            <consortium name="The Broad Institute Genome Sequencing Center for Infectious Disease"/>
            <person name="Wu L."/>
            <person name="Ma J."/>
        </authorList>
    </citation>
    <scope>NUCLEOTIDE SEQUENCE [LARGE SCALE GENOMIC DNA]</scope>
    <source>
        <strain evidence="4">KCTC 15012</strain>
    </source>
</reference>
<dbReference type="PANTHER" id="PTHR43767:SF1">
    <property type="entry name" value="NONRIBOSOMAL PEPTIDE SYNTHASE PES1 (EUROFUNG)-RELATED"/>
    <property type="match status" value="1"/>
</dbReference>
<dbReference type="PANTHER" id="PTHR43767">
    <property type="entry name" value="LONG-CHAIN-FATTY-ACID--COA LIGASE"/>
    <property type="match status" value="1"/>
</dbReference>
<dbReference type="Pfam" id="PF13193">
    <property type="entry name" value="AMP-binding_C"/>
    <property type="match status" value="1"/>
</dbReference>
<feature type="domain" description="AMP-dependent synthetase/ligase" evidence="1">
    <location>
        <begin position="17"/>
        <end position="352"/>
    </location>
</feature>
<evidence type="ECO:0000259" key="2">
    <source>
        <dbReference type="Pfam" id="PF13193"/>
    </source>
</evidence>
<dbReference type="InterPro" id="IPR050237">
    <property type="entry name" value="ATP-dep_AMP-bd_enzyme"/>
</dbReference>
<sequence length="493" mass="51676">MGSIFTDILGRTVGLDRPFILGRASLRFGELLAEVDRICAALGGDGRLNGARVAVCFDQGPDYLASLLGIRKAGGVVVPLAPQWTPAEQQRVIVRSEARFALADMPAVGTVAPRAVASVGRDSLLLTLSPSEETAAEPGDAVIIFTSGTTGEPKGVVLTEAGLSANVRAVASYLGLQAEDASPIFTPPCYAYSISQNLVHAWVGASILPVATGLKLPAELLRQIGELGLTGVSANPTAFRLLCAQPGGAALPSVRYVMTGGQPLSLQLVTQMERLFPRARVCNMYGCTENGPRISYFWLDGRRGRDVTDHHAVGVPVEGTELRLVDGTGQPVPAGESGEILVTGTSLMSRYWKDPAGTNDRLRAGWLHTRDMGYVDSTGLLFLTGRANTLINVGNQKVSPEEVEQVLSGAPGVVEAAVYGVADPVTGEAVAALVVVEGAFDVAALQRHCRGLLSSHKVPSRIEAVAGLPKTLYGKIDRKALAARGKSGANPSV</sequence>